<sequence>MKPLKKILNSRKQEVQKLQGEISRVDQTRGRLKRAERYLKDFEKHQAIVEKYENNPLLKGKMLVSKSAKREYDSAVTTSDSYKDYMKKEGITMYKIMHNR</sequence>
<evidence type="ECO:0000313" key="3">
    <source>
        <dbReference type="Proteomes" id="UP000448867"/>
    </source>
</evidence>
<name>A0A7X2IWJ6_9BACI</name>
<comment type="caution">
    <text evidence="2">The sequence shown here is derived from an EMBL/GenBank/DDBJ whole genome shotgun (WGS) entry which is preliminary data.</text>
</comment>
<evidence type="ECO:0000313" key="2">
    <source>
        <dbReference type="EMBL" id="MRX71131.1"/>
    </source>
</evidence>
<keyword evidence="1" id="KW-0175">Coiled coil</keyword>
<reference evidence="2 3" key="1">
    <citation type="submission" date="2019-11" db="EMBL/GenBank/DDBJ databases">
        <title>Bacillus lacus genome.</title>
        <authorList>
            <person name="Allen C.J."/>
            <person name="Newman J.D."/>
        </authorList>
    </citation>
    <scope>NUCLEOTIDE SEQUENCE [LARGE SCALE GENOMIC DNA]</scope>
    <source>
        <strain evidence="2 3">KCTC 33946</strain>
    </source>
</reference>
<dbReference type="EMBL" id="WKKI01000003">
    <property type="protein sequence ID" value="MRX71131.1"/>
    <property type="molecule type" value="Genomic_DNA"/>
</dbReference>
<dbReference type="OrthoDB" id="9930000at2"/>
<dbReference type="RefSeq" id="WP_154306266.1">
    <property type="nucleotide sequence ID" value="NZ_WKKI01000003.1"/>
</dbReference>
<organism evidence="2 3">
    <name type="scientific">Metabacillus lacus</name>
    <dbReference type="NCBI Taxonomy" id="1983721"/>
    <lineage>
        <taxon>Bacteria</taxon>
        <taxon>Bacillati</taxon>
        <taxon>Bacillota</taxon>
        <taxon>Bacilli</taxon>
        <taxon>Bacillales</taxon>
        <taxon>Bacillaceae</taxon>
        <taxon>Metabacillus</taxon>
    </lineage>
</organism>
<gene>
    <name evidence="2" type="ORF">GJU40_02965</name>
</gene>
<proteinExistence type="predicted"/>
<dbReference type="Proteomes" id="UP000448867">
    <property type="component" value="Unassembled WGS sequence"/>
</dbReference>
<keyword evidence="3" id="KW-1185">Reference proteome</keyword>
<evidence type="ECO:0000256" key="1">
    <source>
        <dbReference type="SAM" id="Coils"/>
    </source>
</evidence>
<dbReference type="AlphaFoldDB" id="A0A7X2IWJ6"/>
<protein>
    <submittedName>
        <fullName evidence="2">Uncharacterized protein</fullName>
    </submittedName>
</protein>
<feature type="coiled-coil region" evidence="1">
    <location>
        <begin position="25"/>
        <end position="55"/>
    </location>
</feature>
<accession>A0A7X2IWJ6</accession>